<dbReference type="Proteomes" id="UP000821853">
    <property type="component" value="Chromosome 3"/>
</dbReference>
<dbReference type="AlphaFoldDB" id="A0A9J6G9M5"/>
<sequence>MDVSRLVAVAASKHSHGIAKSSARVHHAIWADANRMSASQRKPPAISRLKNRRRLIGNCSPAEPDNRAKLRFLYRLGQKAEIKDITKKTHDFGTKVADQSARISFIENEVDRLEQYPRKYNVEIHGIKETDDEDLRGVLGSLANKLKLMVPRPEEFEAVHRVKARSNAVAPILVRFTRDKWLEQRTFLRNEKIFVNENLTACTKHLYWLTKNRAAANQYRFVCVRNGKIYAKKEEGMSLIRFKCEADLSKIGGIDD</sequence>
<feature type="domain" description="FP protein C-terminal" evidence="1">
    <location>
        <begin position="200"/>
        <end position="251"/>
    </location>
</feature>
<evidence type="ECO:0000313" key="2">
    <source>
        <dbReference type="EMBL" id="KAH9372037.1"/>
    </source>
</evidence>
<proteinExistence type="predicted"/>
<gene>
    <name evidence="2" type="ORF">HPB48_012761</name>
</gene>
<accession>A0A9J6G9M5</accession>
<dbReference type="InterPro" id="IPR057251">
    <property type="entry name" value="FP_C"/>
</dbReference>
<protein>
    <recommendedName>
        <fullName evidence="1">FP protein C-terminal domain-containing protein</fullName>
    </recommendedName>
</protein>
<dbReference type="OrthoDB" id="7484295at2759"/>
<name>A0A9J6G9M5_HAELO</name>
<dbReference type="VEuPathDB" id="VectorBase:HLOH_045508"/>
<comment type="caution">
    <text evidence="2">The sequence shown here is derived from an EMBL/GenBank/DDBJ whole genome shotgun (WGS) entry which is preliminary data.</text>
</comment>
<reference evidence="2 3" key="1">
    <citation type="journal article" date="2020" name="Cell">
        <title>Large-Scale Comparative Analyses of Tick Genomes Elucidate Their Genetic Diversity and Vector Capacities.</title>
        <authorList>
            <consortium name="Tick Genome and Microbiome Consortium (TIGMIC)"/>
            <person name="Jia N."/>
            <person name="Wang J."/>
            <person name="Shi W."/>
            <person name="Du L."/>
            <person name="Sun Y."/>
            <person name="Zhan W."/>
            <person name="Jiang J.F."/>
            <person name="Wang Q."/>
            <person name="Zhang B."/>
            <person name="Ji P."/>
            <person name="Bell-Sakyi L."/>
            <person name="Cui X.M."/>
            <person name="Yuan T.T."/>
            <person name="Jiang B.G."/>
            <person name="Yang W.F."/>
            <person name="Lam T.T."/>
            <person name="Chang Q.C."/>
            <person name="Ding S.J."/>
            <person name="Wang X.J."/>
            <person name="Zhu J.G."/>
            <person name="Ruan X.D."/>
            <person name="Zhao L."/>
            <person name="Wei J.T."/>
            <person name="Ye R.Z."/>
            <person name="Que T.C."/>
            <person name="Du C.H."/>
            <person name="Zhou Y.H."/>
            <person name="Cheng J.X."/>
            <person name="Dai P.F."/>
            <person name="Guo W.B."/>
            <person name="Han X.H."/>
            <person name="Huang E.J."/>
            <person name="Li L.F."/>
            <person name="Wei W."/>
            <person name="Gao Y.C."/>
            <person name="Liu J.Z."/>
            <person name="Shao H.Z."/>
            <person name="Wang X."/>
            <person name="Wang C.C."/>
            <person name="Yang T.C."/>
            <person name="Huo Q.B."/>
            <person name="Li W."/>
            <person name="Chen H.Y."/>
            <person name="Chen S.E."/>
            <person name="Zhou L.G."/>
            <person name="Ni X.B."/>
            <person name="Tian J.H."/>
            <person name="Sheng Y."/>
            <person name="Liu T."/>
            <person name="Pan Y.S."/>
            <person name="Xia L.Y."/>
            <person name="Li J."/>
            <person name="Zhao F."/>
            <person name="Cao W.C."/>
        </authorList>
    </citation>
    <scope>NUCLEOTIDE SEQUENCE [LARGE SCALE GENOMIC DNA]</scope>
    <source>
        <strain evidence="2">HaeL-2018</strain>
    </source>
</reference>
<evidence type="ECO:0000259" key="1">
    <source>
        <dbReference type="Pfam" id="PF25298"/>
    </source>
</evidence>
<keyword evidence="3" id="KW-1185">Reference proteome</keyword>
<organism evidence="2 3">
    <name type="scientific">Haemaphysalis longicornis</name>
    <name type="common">Bush tick</name>
    <dbReference type="NCBI Taxonomy" id="44386"/>
    <lineage>
        <taxon>Eukaryota</taxon>
        <taxon>Metazoa</taxon>
        <taxon>Ecdysozoa</taxon>
        <taxon>Arthropoda</taxon>
        <taxon>Chelicerata</taxon>
        <taxon>Arachnida</taxon>
        <taxon>Acari</taxon>
        <taxon>Parasitiformes</taxon>
        <taxon>Ixodida</taxon>
        <taxon>Ixodoidea</taxon>
        <taxon>Ixodidae</taxon>
        <taxon>Haemaphysalinae</taxon>
        <taxon>Haemaphysalis</taxon>
    </lineage>
</organism>
<dbReference type="Pfam" id="PF25298">
    <property type="entry name" value="Baculo_FP_2nd"/>
    <property type="match status" value="1"/>
</dbReference>
<evidence type="ECO:0000313" key="3">
    <source>
        <dbReference type="Proteomes" id="UP000821853"/>
    </source>
</evidence>
<dbReference type="EMBL" id="JABSTR010000005">
    <property type="protein sequence ID" value="KAH9372037.1"/>
    <property type="molecule type" value="Genomic_DNA"/>
</dbReference>